<protein>
    <submittedName>
        <fullName evidence="8">Na+/H+ antiporter NhaC</fullName>
    </submittedName>
</protein>
<dbReference type="PANTHER" id="PTHR43478:SF1">
    <property type="entry name" value="NA+_H+ ANTIPORTER NHAC-LIKE C-TERMINAL DOMAIN-CONTAINING PROTEIN"/>
    <property type="match status" value="1"/>
</dbReference>
<proteinExistence type="predicted"/>
<feature type="transmembrane region" description="Helical" evidence="6">
    <location>
        <begin position="444"/>
        <end position="464"/>
    </location>
</feature>
<dbReference type="EMBL" id="FRCA01000001">
    <property type="protein sequence ID" value="SHL29222.1"/>
    <property type="molecule type" value="Genomic_DNA"/>
</dbReference>
<dbReference type="STRING" id="44933.SAMN05660971_00092"/>
<feature type="transmembrane region" description="Helical" evidence="6">
    <location>
        <begin position="281"/>
        <end position="298"/>
    </location>
</feature>
<evidence type="ECO:0000256" key="2">
    <source>
        <dbReference type="ARBA" id="ARBA00022475"/>
    </source>
</evidence>
<keyword evidence="2" id="KW-1003">Cell membrane</keyword>
<keyword evidence="3 6" id="KW-0812">Transmembrane</keyword>
<feature type="transmembrane region" description="Helical" evidence="6">
    <location>
        <begin position="102"/>
        <end position="129"/>
    </location>
</feature>
<dbReference type="OrthoDB" id="9762978at2"/>
<feature type="transmembrane region" description="Helical" evidence="6">
    <location>
        <begin position="305"/>
        <end position="330"/>
    </location>
</feature>
<keyword evidence="5 6" id="KW-0472">Membrane</keyword>
<feature type="transmembrane region" description="Helical" evidence="6">
    <location>
        <begin position="396"/>
        <end position="415"/>
    </location>
</feature>
<dbReference type="Proteomes" id="UP000184123">
    <property type="component" value="Unassembled WGS sequence"/>
</dbReference>
<organism evidence="8 9">
    <name type="scientific">Halomonas cupida</name>
    <dbReference type="NCBI Taxonomy" id="44933"/>
    <lineage>
        <taxon>Bacteria</taxon>
        <taxon>Pseudomonadati</taxon>
        <taxon>Pseudomonadota</taxon>
        <taxon>Gammaproteobacteria</taxon>
        <taxon>Oceanospirillales</taxon>
        <taxon>Halomonadaceae</taxon>
        <taxon>Halomonas</taxon>
    </lineage>
</organism>
<sequence length="465" mass="49725">MDNIGFLSILPAVLAIVLAFATRDAIVALFAASFLGYFLIDGVLWEYPNFLIETISSDSFSWVFYIEIQIGILIALFQLSGVPEIFSSIAQKQRMTRRKGQVYAWLAGMGVFFSDYFSPIFVGTSLQAVTDKVKISREKLAYIADSTSSPLIVIIPFSSWALYISGIIGDQAPGVSSSEAVGIFASSIAYNFYAILSVVFVGLICFGVVKDFGPMKKAEDRAYEHGKVVRDGSMPMVGKEIKELHKPEGASSSFLLNFLIPIFMIVGINVGGYIAFDSVKIVESFAAALLYLFVVMSFQRFGIKLLSNAVVSGVKAVVPAVLILLFAYALNSITKDAGAANYLVSISEGLITPNLLPAIVFVVAAVISFSTGTSWGTFAIAIPIAMAMSMELTGGISSPLVLMSIAAATGGGVFGDHCSPLSDTSVLASIGAGSDHMDHIRTQIPYALIVAFVSFFIYLVAGFVL</sequence>
<evidence type="ECO:0000313" key="8">
    <source>
        <dbReference type="EMBL" id="SHL29222.1"/>
    </source>
</evidence>
<dbReference type="InterPro" id="IPR018461">
    <property type="entry name" value="Na/H_Antiport_NhaC-like_C"/>
</dbReference>
<feature type="transmembrane region" description="Helical" evidence="6">
    <location>
        <begin position="29"/>
        <end position="47"/>
    </location>
</feature>
<evidence type="ECO:0000313" key="9">
    <source>
        <dbReference type="Proteomes" id="UP000184123"/>
    </source>
</evidence>
<evidence type="ECO:0000259" key="7">
    <source>
        <dbReference type="Pfam" id="PF03553"/>
    </source>
</evidence>
<evidence type="ECO:0000256" key="3">
    <source>
        <dbReference type="ARBA" id="ARBA00022692"/>
    </source>
</evidence>
<evidence type="ECO:0000256" key="5">
    <source>
        <dbReference type="ARBA" id="ARBA00023136"/>
    </source>
</evidence>
<dbReference type="AlphaFoldDB" id="A0A1M6ZFF6"/>
<feature type="transmembrane region" description="Helical" evidence="6">
    <location>
        <begin position="254"/>
        <end position="275"/>
    </location>
</feature>
<gene>
    <name evidence="8" type="ORF">SAMN05660971_00092</name>
</gene>
<dbReference type="Pfam" id="PF03553">
    <property type="entry name" value="Na_H_antiporter"/>
    <property type="match status" value="1"/>
</dbReference>
<comment type="subcellular location">
    <subcellularLocation>
        <location evidence="1">Cell membrane</location>
        <topology evidence="1">Multi-pass membrane protein</topology>
    </subcellularLocation>
</comment>
<feature type="transmembrane region" description="Helical" evidence="6">
    <location>
        <begin position="59"/>
        <end position="82"/>
    </location>
</feature>
<dbReference type="PANTHER" id="PTHR43478">
    <property type="entry name" value="NA+/H+ ANTIPORTER-RELATED"/>
    <property type="match status" value="1"/>
</dbReference>
<feature type="domain" description="Na+/H+ antiporter NhaC-like C-terminal" evidence="7">
    <location>
        <begin position="152"/>
        <end position="463"/>
    </location>
</feature>
<accession>A0A1M6ZFF6</accession>
<name>A0A1M6ZFF6_9GAMM</name>
<evidence type="ECO:0000256" key="1">
    <source>
        <dbReference type="ARBA" id="ARBA00004651"/>
    </source>
</evidence>
<feature type="transmembrane region" description="Helical" evidence="6">
    <location>
        <begin position="188"/>
        <end position="209"/>
    </location>
</feature>
<evidence type="ECO:0000256" key="6">
    <source>
        <dbReference type="SAM" id="Phobius"/>
    </source>
</evidence>
<reference evidence="8 9" key="1">
    <citation type="submission" date="2016-11" db="EMBL/GenBank/DDBJ databases">
        <authorList>
            <person name="Jaros S."/>
            <person name="Januszkiewicz K."/>
            <person name="Wedrychowicz H."/>
        </authorList>
    </citation>
    <scope>NUCLEOTIDE SEQUENCE [LARGE SCALE GENOMIC DNA]</scope>
    <source>
        <strain evidence="8 9">DSM 4740</strain>
    </source>
</reference>
<dbReference type="RefSeq" id="WP_073433069.1">
    <property type="nucleotide sequence ID" value="NZ_BJXU01000091.1"/>
</dbReference>
<evidence type="ECO:0000256" key="4">
    <source>
        <dbReference type="ARBA" id="ARBA00022989"/>
    </source>
</evidence>
<feature type="transmembrane region" description="Helical" evidence="6">
    <location>
        <begin position="358"/>
        <end position="384"/>
    </location>
</feature>
<keyword evidence="4 6" id="KW-1133">Transmembrane helix</keyword>
<dbReference type="GO" id="GO:0005886">
    <property type="term" value="C:plasma membrane"/>
    <property type="evidence" value="ECO:0007669"/>
    <property type="project" value="UniProtKB-SubCell"/>
</dbReference>